<dbReference type="InterPro" id="IPR000182">
    <property type="entry name" value="GNAT_dom"/>
</dbReference>
<dbReference type="InterPro" id="IPR039143">
    <property type="entry name" value="GNPNAT1-like"/>
</dbReference>
<feature type="domain" description="N-acetyltransferase" evidence="1">
    <location>
        <begin position="2"/>
        <end position="145"/>
    </location>
</feature>
<dbReference type="Pfam" id="PF13673">
    <property type="entry name" value="Acetyltransf_10"/>
    <property type="match status" value="1"/>
</dbReference>
<dbReference type="CDD" id="cd04301">
    <property type="entry name" value="NAT_SF"/>
    <property type="match status" value="1"/>
</dbReference>
<dbReference type="AlphaFoldDB" id="A0A6F9E4M5"/>
<dbReference type="Proteomes" id="UP000502196">
    <property type="component" value="Chromosome"/>
</dbReference>
<dbReference type="PANTHER" id="PTHR13355:SF11">
    <property type="entry name" value="GLUCOSAMINE 6-PHOSPHATE N-ACETYLTRANSFERASE"/>
    <property type="match status" value="1"/>
</dbReference>
<dbReference type="PROSITE" id="PS51186">
    <property type="entry name" value="GNAT"/>
    <property type="match status" value="1"/>
</dbReference>
<evidence type="ECO:0000259" key="1">
    <source>
        <dbReference type="PROSITE" id="PS51186"/>
    </source>
</evidence>
<reference evidence="2 3" key="1">
    <citation type="submission" date="2020-04" db="EMBL/GenBank/DDBJ databases">
        <authorList>
            <person name="Hogendoorn C."/>
        </authorList>
    </citation>
    <scope>NUCLEOTIDE SEQUENCE [LARGE SCALE GENOMIC DNA]</scope>
    <source>
        <strain evidence="2">COOX1</strain>
    </source>
</reference>
<dbReference type="GO" id="GO:0004343">
    <property type="term" value="F:glucosamine 6-phosphate N-acetyltransferase activity"/>
    <property type="evidence" value="ECO:0007669"/>
    <property type="project" value="TreeGrafter"/>
</dbReference>
<dbReference type="Gene3D" id="3.40.630.30">
    <property type="match status" value="1"/>
</dbReference>
<gene>
    <name evidence="2" type="primary">yyaT</name>
    <name evidence="2" type="ORF">COOX1_0876</name>
</gene>
<accession>A0A6F9E4M5</accession>
<keyword evidence="2" id="KW-0012">Acyltransferase</keyword>
<dbReference type="PANTHER" id="PTHR13355">
    <property type="entry name" value="GLUCOSAMINE 6-PHOSPHATE N-ACETYLTRANSFERASE"/>
    <property type="match status" value="1"/>
</dbReference>
<dbReference type="EC" id="2.3.1.-" evidence="2"/>
<sequence length="148" mass="16939">MIQVMVVRDPADKDKALAVRRKVFIEEQEVPEHLELDEWDEDPRTVHIVVIESGSPVGAARMIPYGEKTMKIGRMAVLPSHRRRGLGSQVIGILEEIAEREGQRTIVLDAQVHARGFYERLGYEAEGEEFMDAGIPHIRMRKELRAQR</sequence>
<evidence type="ECO:0000313" key="3">
    <source>
        <dbReference type="Proteomes" id="UP000502196"/>
    </source>
</evidence>
<proteinExistence type="predicted"/>
<organism evidence="2 3">
    <name type="scientific">Kyrpidia spormannii</name>
    <dbReference type="NCBI Taxonomy" id="2055160"/>
    <lineage>
        <taxon>Bacteria</taxon>
        <taxon>Bacillati</taxon>
        <taxon>Bacillota</taxon>
        <taxon>Bacilli</taxon>
        <taxon>Bacillales</taxon>
        <taxon>Alicyclobacillaceae</taxon>
        <taxon>Kyrpidia</taxon>
    </lineage>
</organism>
<dbReference type="InterPro" id="IPR016181">
    <property type="entry name" value="Acyl_CoA_acyltransferase"/>
</dbReference>
<keyword evidence="2" id="KW-0808">Transferase</keyword>
<name>A0A6F9E4M5_9BACL</name>
<evidence type="ECO:0000313" key="2">
    <source>
        <dbReference type="EMBL" id="CAB3391367.1"/>
    </source>
</evidence>
<dbReference type="EMBL" id="LR792683">
    <property type="protein sequence ID" value="CAB3391367.1"/>
    <property type="molecule type" value="Genomic_DNA"/>
</dbReference>
<dbReference type="SUPFAM" id="SSF55729">
    <property type="entry name" value="Acyl-CoA N-acyltransferases (Nat)"/>
    <property type="match status" value="1"/>
</dbReference>
<protein>
    <submittedName>
        <fullName evidence="2">Putative acetyltransferase (Polyamine degradation)</fullName>
        <ecNumber evidence="2">2.3.1.-</ecNumber>
    </submittedName>
</protein>